<accession>A0A9Q8PBR1</accession>
<name>A0A9Q8PBR1_PASFU</name>
<feature type="region of interest" description="Disordered" evidence="1">
    <location>
        <begin position="39"/>
        <end position="58"/>
    </location>
</feature>
<organism evidence="2 3">
    <name type="scientific">Passalora fulva</name>
    <name type="common">Tomato leaf mold</name>
    <name type="synonym">Cladosporium fulvum</name>
    <dbReference type="NCBI Taxonomy" id="5499"/>
    <lineage>
        <taxon>Eukaryota</taxon>
        <taxon>Fungi</taxon>
        <taxon>Dikarya</taxon>
        <taxon>Ascomycota</taxon>
        <taxon>Pezizomycotina</taxon>
        <taxon>Dothideomycetes</taxon>
        <taxon>Dothideomycetidae</taxon>
        <taxon>Mycosphaerellales</taxon>
        <taxon>Mycosphaerellaceae</taxon>
        <taxon>Fulvia</taxon>
    </lineage>
</organism>
<dbReference type="EMBL" id="CP090169">
    <property type="protein sequence ID" value="UJO19564.1"/>
    <property type="molecule type" value="Genomic_DNA"/>
</dbReference>
<dbReference type="RefSeq" id="XP_047763930.1">
    <property type="nucleotide sequence ID" value="XM_047909065.1"/>
</dbReference>
<evidence type="ECO:0000256" key="1">
    <source>
        <dbReference type="SAM" id="MobiDB-lite"/>
    </source>
</evidence>
<protein>
    <submittedName>
        <fullName evidence="2">Uncharacterized protein</fullName>
    </submittedName>
</protein>
<keyword evidence="3" id="KW-1185">Reference proteome</keyword>
<evidence type="ECO:0000313" key="2">
    <source>
        <dbReference type="EMBL" id="UJO19564.1"/>
    </source>
</evidence>
<dbReference type="AlphaFoldDB" id="A0A9Q8PBR1"/>
<reference evidence="2" key="2">
    <citation type="journal article" date="2022" name="Microb. Genom.">
        <title>A chromosome-scale genome assembly of the tomato pathogen Cladosporium fulvum reveals a compartmentalized genome architecture and the presence of a dispensable chromosome.</title>
        <authorList>
            <person name="Zaccaron A.Z."/>
            <person name="Chen L.H."/>
            <person name="Samaras A."/>
            <person name="Stergiopoulos I."/>
        </authorList>
    </citation>
    <scope>NUCLEOTIDE SEQUENCE</scope>
    <source>
        <strain evidence="2">Race5_Kim</strain>
    </source>
</reference>
<reference evidence="2" key="1">
    <citation type="submission" date="2021-12" db="EMBL/GenBank/DDBJ databases">
        <authorList>
            <person name="Zaccaron A."/>
            <person name="Stergiopoulos I."/>
        </authorList>
    </citation>
    <scope>NUCLEOTIDE SEQUENCE</scope>
    <source>
        <strain evidence="2">Race5_Kim</strain>
    </source>
</reference>
<dbReference type="GeneID" id="71989795"/>
<dbReference type="Proteomes" id="UP000756132">
    <property type="component" value="Chromosome 7"/>
</dbReference>
<evidence type="ECO:0000313" key="3">
    <source>
        <dbReference type="Proteomes" id="UP000756132"/>
    </source>
</evidence>
<sequence length="84" mass="9241">MALQSSESEVIHSKEHFAPYEGTVISPLIVANTHSVMPNMPWRTKKQPKRQDAAAPSVKRKQVSIRTILPALLALFGPVVSPPK</sequence>
<proteinExistence type="predicted"/>
<gene>
    <name evidence="2" type="ORF">CLAFUR5_09917</name>
</gene>
<dbReference type="KEGG" id="ffu:CLAFUR5_09917"/>